<dbReference type="PANTHER" id="PTHR10584">
    <property type="entry name" value="SUGAR KINASE"/>
    <property type="match status" value="1"/>
</dbReference>
<comment type="caution">
    <text evidence="4">The sequence shown here is derived from an EMBL/GenBank/DDBJ whole genome shotgun (WGS) entry which is preliminary data.</text>
</comment>
<evidence type="ECO:0000256" key="1">
    <source>
        <dbReference type="ARBA" id="ARBA00022679"/>
    </source>
</evidence>
<evidence type="ECO:0000256" key="2">
    <source>
        <dbReference type="ARBA" id="ARBA00022777"/>
    </source>
</evidence>
<dbReference type="InterPro" id="IPR011611">
    <property type="entry name" value="PfkB_dom"/>
</dbReference>
<keyword evidence="5" id="KW-1185">Reference proteome</keyword>
<dbReference type="EMBL" id="BQMJ01000004">
    <property type="protein sequence ID" value="GJQ08824.1"/>
    <property type="molecule type" value="Genomic_DNA"/>
</dbReference>
<accession>A0A9C7PRD7</accession>
<dbReference type="PANTHER" id="PTHR10584:SF166">
    <property type="entry name" value="RIBOKINASE"/>
    <property type="match status" value="1"/>
</dbReference>
<evidence type="ECO:0000313" key="4">
    <source>
        <dbReference type="EMBL" id="GJQ08824.1"/>
    </source>
</evidence>
<sequence length="408" mass="44358">MVFFSKCRGWTTLFLEARRSYILLRKFRRFSVVNTSRKPGLVVGCGSNVVDLFVYVSQLPMRSGKVILSHNIDLKTESPTYTSSNIFVGGVTLNHLSWASRFGVPCGLLAAQGTDAHGQLIRGACKHLEICTDNVIVSSLYKSSSSIVFYDSKGERFILMMPGATSLMDADFMKEHFSSSLDKACFFTTEISQVPLSGVLYLLKLASEKGIPSVLDVDVSLTAACQRGNPAALGSESEFMECLNIASVVKFSLSESESLFRYLFPSSPCTLENRDFAVKFSLSLLRRLNSAKLVIVTMGSQGSILTSNSGSVFVPVLKDKPIVDTTGAGDAYLGGIIGGLYHLGFPKSESSLLSLGRVASRCASLCCSVVGGLASMEVDLRRFLVDLEKRNSEEDIVLPEMDLKPEAF</sequence>
<reference evidence="4" key="1">
    <citation type="journal article" date="2022" name="Proc. Natl. Acad. Sci. U.S.A.">
        <title>Life cycle and functional genomics of the unicellular red alga Galdieria for elucidating algal and plant evolution and industrial use.</title>
        <authorList>
            <person name="Hirooka S."/>
            <person name="Itabashi T."/>
            <person name="Ichinose T.M."/>
            <person name="Onuma R."/>
            <person name="Fujiwara T."/>
            <person name="Yamashita S."/>
            <person name="Jong L.W."/>
            <person name="Tomita R."/>
            <person name="Iwane A.H."/>
            <person name="Miyagishima S.Y."/>
        </authorList>
    </citation>
    <scope>NUCLEOTIDE SEQUENCE</scope>
    <source>
        <strain evidence="4">NBRC 102759</strain>
    </source>
</reference>
<keyword evidence="2" id="KW-0418">Kinase</keyword>
<dbReference type="Pfam" id="PF00294">
    <property type="entry name" value="PfkB"/>
    <property type="match status" value="1"/>
</dbReference>
<dbReference type="AlphaFoldDB" id="A0A9C7PRD7"/>
<gene>
    <name evidence="4" type="ORF">GpartN1_g615.t1</name>
</gene>
<dbReference type="InterPro" id="IPR029056">
    <property type="entry name" value="Ribokinase-like"/>
</dbReference>
<organism evidence="4 5">
    <name type="scientific">Galdieria partita</name>
    <dbReference type="NCBI Taxonomy" id="83374"/>
    <lineage>
        <taxon>Eukaryota</taxon>
        <taxon>Rhodophyta</taxon>
        <taxon>Bangiophyceae</taxon>
        <taxon>Galdieriales</taxon>
        <taxon>Galdieriaceae</taxon>
        <taxon>Galdieria</taxon>
    </lineage>
</organism>
<dbReference type="SUPFAM" id="SSF53613">
    <property type="entry name" value="Ribokinase-like"/>
    <property type="match status" value="1"/>
</dbReference>
<evidence type="ECO:0000313" key="5">
    <source>
        <dbReference type="Proteomes" id="UP001061958"/>
    </source>
</evidence>
<dbReference type="GO" id="GO:0016301">
    <property type="term" value="F:kinase activity"/>
    <property type="evidence" value="ECO:0007669"/>
    <property type="project" value="UniProtKB-KW"/>
</dbReference>
<dbReference type="PROSITE" id="PS00584">
    <property type="entry name" value="PFKB_KINASES_2"/>
    <property type="match status" value="1"/>
</dbReference>
<protein>
    <recommendedName>
        <fullName evidence="3">Carbohydrate kinase PfkB domain-containing protein</fullName>
    </recommendedName>
</protein>
<dbReference type="Gene3D" id="3.40.1190.20">
    <property type="match status" value="1"/>
</dbReference>
<reference evidence="4" key="2">
    <citation type="submission" date="2022-01" db="EMBL/GenBank/DDBJ databases">
        <authorList>
            <person name="Hirooka S."/>
            <person name="Miyagishima S.Y."/>
        </authorList>
    </citation>
    <scope>NUCLEOTIDE SEQUENCE</scope>
    <source>
        <strain evidence="4">NBRC 102759</strain>
    </source>
</reference>
<feature type="domain" description="Carbohydrate kinase PfkB" evidence="3">
    <location>
        <begin position="86"/>
        <end position="376"/>
    </location>
</feature>
<keyword evidence="1" id="KW-0808">Transferase</keyword>
<dbReference type="OrthoDB" id="415590at2759"/>
<dbReference type="Proteomes" id="UP001061958">
    <property type="component" value="Unassembled WGS sequence"/>
</dbReference>
<name>A0A9C7PRD7_9RHOD</name>
<evidence type="ECO:0000259" key="3">
    <source>
        <dbReference type="Pfam" id="PF00294"/>
    </source>
</evidence>
<dbReference type="InterPro" id="IPR002173">
    <property type="entry name" value="Carboh/pur_kinase_PfkB_CS"/>
</dbReference>
<proteinExistence type="predicted"/>